<dbReference type="Proteomes" id="UP000193006">
    <property type="component" value="Chromosome"/>
</dbReference>
<proteinExistence type="predicted"/>
<evidence type="ECO:0000313" key="2">
    <source>
        <dbReference type="EMBL" id="ARK28717.1"/>
    </source>
</evidence>
<feature type="domain" description="Serine aminopeptidase S33" evidence="1">
    <location>
        <begin position="51"/>
        <end position="273"/>
    </location>
</feature>
<evidence type="ECO:0000313" key="3">
    <source>
        <dbReference type="Proteomes" id="UP000193006"/>
    </source>
</evidence>
<reference evidence="2 3" key="1">
    <citation type="submission" date="2017-04" db="EMBL/GenBank/DDBJ databases">
        <title>Bacillus krulwichiae AM31D Genome sequencing and assembly.</title>
        <authorList>
            <person name="Krulwich T.A."/>
            <person name="Anastor L."/>
            <person name="Ehrlich R."/>
            <person name="Ehrlich G.D."/>
            <person name="Janto B."/>
        </authorList>
    </citation>
    <scope>NUCLEOTIDE SEQUENCE [LARGE SCALE GENOMIC DNA]</scope>
    <source>
        <strain evidence="2 3">AM31D</strain>
    </source>
</reference>
<gene>
    <name evidence="2" type="ORF">BkAM31D_02005</name>
</gene>
<dbReference type="KEGG" id="bkw:BkAM31D_02005"/>
<dbReference type="SUPFAM" id="SSF53474">
    <property type="entry name" value="alpha/beta-Hydrolases"/>
    <property type="match status" value="1"/>
</dbReference>
<dbReference type="InterPro" id="IPR029058">
    <property type="entry name" value="AB_hydrolase_fold"/>
</dbReference>
<protein>
    <submittedName>
        <fullName evidence="2">Alpha/beta hydrolase family protein</fullName>
    </submittedName>
</protein>
<evidence type="ECO:0000259" key="1">
    <source>
        <dbReference type="Pfam" id="PF12146"/>
    </source>
</evidence>
<dbReference type="InterPro" id="IPR022742">
    <property type="entry name" value="Hydrolase_4"/>
</dbReference>
<dbReference type="PANTHER" id="PTHR43265:SF1">
    <property type="entry name" value="ESTERASE ESTD"/>
    <property type="match status" value="1"/>
</dbReference>
<dbReference type="RefSeq" id="WP_066158489.1">
    <property type="nucleotide sequence ID" value="NZ_CP020814.1"/>
</dbReference>
<dbReference type="InterPro" id="IPR053145">
    <property type="entry name" value="AB_hydrolase_Est10"/>
</dbReference>
<keyword evidence="3" id="KW-1185">Reference proteome</keyword>
<dbReference type="AlphaFoldDB" id="A0A1Y9THH5"/>
<dbReference type="Pfam" id="PF12146">
    <property type="entry name" value="Hydrolase_4"/>
    <property type="match status" value="1"/>
</dbReference>
<dbReference type="PANTHER" id="PTHR43265">
    <property type="entry name" value="ESTERASE ESTD"/>
    <property type="match status" value="1"/>
</dbReference>
<dbReference type="EMBL" id="CP020814">
    <property type="protein sequence ID" value="ARK28717.1"/>
    <property type="molecule type" value="Genomic_DNA"/>
</dbReference>
<keyword evidence="2" id="KW-0378">Hydrolase</keyword>
<dbReference type="Gene3D" id="3.40.50.1820">
    <property type="entry name" value="alpha/beta hydrolase"/>
    <property type="match status" value="1"/>
</dbReference>
<dbReference type="GO" id="GO:0052689">
    <property type="term" value="F:carboxylic ester hydrolase activity"/>
    <property type="evidence" value="ECO:0007669"/>
    <property type="project" value="TreeGrafter"/>
</dbReference>
<dbReference type="STRING" id="199441.BkAM31D_02005"/>
<sequence>MSEKSVQFGSKINIYGTLTIPTMTEKKLPAVLIVPGSGPLNRDGNGKRKGQKLNLYNQLAHFLTEKGFVSLRYDKRGTGQSEESFIETGFWDLVEDAREAVDFLKQDQNVDPKKIFVLGHSEGCMLAAEISKENDLAGLMLVAGAAQSLAEALVYQREQSIQELKKLKGIKGKLLSLFNVAKKAEKQGQTFDQKVLNSKKDVIRFQGVKINAKWFREHFQTNVYQSLAEVDCPIFAVTGSKDLQATPERVYEIVKHTNVETEARIIEGMNHMLREQNEDYGILELKKAYKNVGEKPISKELLESLESWLMKHV</sequence>
<name>A0A1Y9THH5_9BACI</name>
<organism evidence="2 3">
    <name type="scientific">Halalkalibacter krulwichiae</name>
    <dbReference type="NCBI Taxonomy" id="199441"/>
    <lineage>
        <taxon>Bacteria</taxon>
        <taxon>Bacillati</taxon>
        <taxon>Bacillota</taxon>
        <taxon>Bacilli</taxon>
        <taxon>Bacillales</taxon>
        <taxon>Bacillaceae</taxon>
        <taxon>Halalkalibacter</taxon>
    </lineage>
</organism>
<accession>A0A1Y9THH5</accession>